<organism evidence="1 2">
    <name type="scientific">Trypanosoma rangeli SC58</name>
    <dbReference type="NCBI Taxonomy" id="429131"/>
    <lineage>
        <taxon>Eukaryota</taxon>
        <taxon>Discoba</taxon>
        <taxon>Euglenozoa</taxon>
        <taxon>Kinetoplastea</taxon>
        <taxon>Metakinetoplastina</taxon>
        <taxon>Trypanosomatida</taxon>
        <taxon>Trypanosomatidae</taxon>
        <taxon>Trypanosoma</taxon>
        <taxon>Herpetosoma</taxon>
    </lineage>
</organism>
<reference evidence="1 2" key="1">
    <citation type="submission" date="2013-07" db="EMBL/GenBank/DDBJ databases">
        <authorList>
            <person name="Stoco P.H."/>
            <person name="Wagner G."/>
            <person name="Gerber A."/>
            <person name="Zaha A."/>
            <person name="Thompson C."/>
            <person name="Bartholomeu D.C."/>
            <person name="Luckemeyer D.D."/>
            <person name="Bahia D."/>
            <person name="Loreto E."/>
            <person name="Prestes E.B."/>
            <person name="Lima F.M."/>
            <person name="Rodrigues-Luiz G."/>
            <person name="Vallejo G.A."/>
            <person name="Filho J.F."/>
            <person name="Monteiro K.M."/>
            <person name="Tyler K.M."/>
            <person name="de Almeida L.G."/>
            <person name="Ortiz M.F."/>
            <person name="Siervo M.A."/>
            <person name="de Moraes M.H."/>
            <person name="Cunha O.L."/>
            <person name="Mendonca-Neto R."/>
            <person name="Silva R."/>
            <person name="Teixeira S.M."/>
            <person name="Murta S.M."/>
            <person name="Sincero T.C."/>
            <person name="Mendes T.A."/>
            <person name="Urmenyi T.P."/>
            <person name="Silva V.G."/>
            <person name="da Rocha W.D."/>
            <person name="Andersson B."/>
            <person name="Romanha A.J."/>
            <person name="Steindel M."/>
            <person name="de Vasconcelos A.T."/>
            <person name="Grisard E.C."/>
        </authorList>
    </citation>
    <scope>NUCLEOTIDE SEQUENCE [LARGE SCALE GENOMIC DNA]</scope>
    <source>
        <strain evidence="1 2">SC58</strain>
    </source>
</reference>
<proteinExistence type="predicted"/>
<evidence type="ECO:0000313" key="2">
    <source>
        <dbReference type="Proteomes" id="UP000031737"/>
    </source>
</evidence>
<accession>A0A061IRN7</accession>
<keyword evidence="2" id="KW-1185">Reference proteome</keyword>
<evidence type="ECO:0000313" key="1">
    <source>
        <dbReference type="EMBL" id="ESL04774.1"/>
    </source>
</evidence>
<gene>
    <name evidence="1" type="ORF">TRSC58_07712</name>
</gene>
<sequence length="85" mass="9341">MAPERFLFFFFFGKPPPSQRSEANAFLVKVAGAADPSRVSFQRGPIITKASYFFFSFFLPMRVSDGGCVGCGGPNCSRLPPRARV</sequence>
<dbReference type="EMBL" id="AUPL01008953">
    <property type="protein sequence ID" value="ESL04774.1"/>
    <property type="molecule type" value="Genomic_DNA"/>
</dbReference>
<dbReference type="VEuPathDB" id="TriTrypDB:TRSC58_07712"/>
<comment type="caution">
    <text evidence="1">The sequence shown here is derived from an EMBL/GenBank/DDBJ whole genome shotgun (WGS) entry which is preliminary data.</text>
</comment>
<protein>
    <submittedName>
        <fullName evidence="1">Uncharacterized protein</fullName>
    </submittedName>
</protein>
<name>A0A061IRN7_TRYRA</name>
<dbReference type="AlphaFoldDB" id="A0A061IRN7"/>
<dbReference type="Proteomes" id="UP000031737">
    <property type="component" value="Unassembled WGS sequence"/>
</dbReference>